<evidence type="ECO:0000256" key="11">
    <source>
        <dbReference type="ARBA" id="ARBA00023281"/>
    </source>
</evidence>
<dbReference type="GeneTree" id="ENSGT00950000182930"/>
<dbReference type="Gene3D" id="3.10.450.10">
    <property type="match status" value="1"/>
</dbReference>
<dbReference type="Ensembl" id="ENSGEVT00005007923.1">
    <property type="protein sequence ID" value="ENSGEVP00005007562.1"/>
    <property type="gene ID" value="ENSGEVG00005005418.1"/>
</dbReference>
<dbReference type="PANTHER" id="PTHR13814">
    <property type="entry name" value="FETUIN"/>
    <property type="match status" value="1"/>
</dbReference>
<dbReference type="GO" id="GO:0072562">
    <property type="term" value="C:blood microparticle"/>
    <property type="evidence" value="ECO:0007669"/>
    <property type="project" value="TreeGrafter"/>
</dbReference>
<comment type="subcellular location">
    <subcellularLocation>
        <location evidence="1">Secreted</location>
    </subcellularLocation>
</comment>
<dbReference type="GO" id="GO:0004867">
    <property type="term" value="F:serine-type endopeptidase inhibitor activity"/>
    <property type="evidence" value="ECO:0007669"/>
    <property type="project" value="TreeGrafter"/>
</dbReference>
<accession>A0A8C4XZ70</accession>
<evidence type="ECO:0000313" key="17">
    <source>
        <dbReference type="Proteomes" id="UP000694390"/>
    </source>
</evidence>
<keyword evidence="10" id="KW-0325">Glycoprotein</keyword>
<keyword evidence="5" id="KW-0677">Repeat</keyword>
<keyword evidence="15" id="KW-0732">Signal</keyword>
<dbReference type="InterPro" id="IPR050735">
    <property type="entry name" value="Kininogen_Fetuin_HRG"/>
</dbReference>
<evidence type="ECO:0000256" key="15">
    <source>
        <dbReference type="SAM" id="SignalP"/>
    </source>
</evidence>
<reference evidence="16" key="3">
    <citation type="submission" date="2025-09" db="UniProtKB">
        <authorList>
            <consortium name="Ensembl"/>
        </authorList>
    </citation>
    <scope>IDENTIFICATION</scope>
</reference>
<evidence type="ECO:0000256" key="13">
    <source>
        <dbReference type="ARBA" id="ARBA00041330"/>
    </source>
</evidence>
<evidence type="ECO:0000256" key="12">
    <source>
        <dbReference type="ARBA" id="ARBA00039613"/>
    </source>
</evidence>
<keyword evidence="9" id="KW-1015">Disulfide bond</keyword>
<feature type="signal peptide" evidence="15">
    <location>
        <begin position="1"/>
        <end position="20"/>
    </location>
</feature>
<keyword evidence="7" id="KW-0186">Copper</keyword>
<dbReference type="GO" id="GO:0051918">
    <property type="term" value="P:negative regulation of fibrinolysis"/>
    <property type="evidence" value="ECO:0007669"/>
    <property type="project" value="TreeGrafter"/>
</dbReference>
<evidence type="ECO:0000256" key="14">
    <source>
        <dbReference type="SAM" id="MobiDB-lite"/>
    </source>
</evidence>
<feature type="compositionally biased region" description="Basic and acidic residues" evidence="14">
    <location>
        <begin position="239"/>
        <end position="258"/>
    </location>
</feature>
<feature type="region of interest" description="Disordered" evidence="14">
    <location>
        <begin position="146"/>
        <end position="343"/>
    </location>
</feature>
<evidence type="ECO:0000256" key="8">
    <source>
        <dbReference type="ARBA" id="ARBA00023084"/>
    </source>
</evidence>
<keyword evidence="3" id="KW-0358">Heparin-binding</keyword>
<organism evidence="16 17">
    <name type="scientific">Gopherus evgoodei</name>
    <name type="common">Goodes thornscrub tortoise</name>
    <dbReference type="NCBI Taxonomy" id="1825980"/>
    <lineage>
        <taxon>Eukaryota</taxon>
        <taxon>Metazoa</taxon>
        <taxon>Chordata</taxon>
        <taxon>Craniata</taxon>
        <taxon>Vertebrata</taxon>
        <taxon>Euteleostomi</taxon>
        <taxon>Archelosauria</taxon>
        <taxon>Testudinata</taxon>
        <taxon>Testudines</taxon>
        <taxon>Cryptodira</taxon>
        <taxon>Durocryptodira</taxon>
        <taxon>Testudinoidea</taxon>
        <taxon>Testudinidae</taxon>
        <taxon>Gopherus</taxon>
    </lineage>
</organism>
<dbReference type="GO" id="GO:0042730">
    <property type="term" value="P:fibrinolysis"/>
    <property type="evidence" value="ECO:0007669"/>
    <property type="project" value="UniProtKB-KW"/>
</dbReference>
<evidence type="ECO:0000256" key="5">
    <source>
        <dbReference type="ARBA" id="ARBA00022737"/>
    </source>
</evidence>
<dbReference type="InterPro" id="IPR046350">
    <property type="entry name" value="Cystatin_sf"/>
</dbReference>
<feature type="compositionally biased region" description="Basic residues" evidence="14">
    <location>
        <begin position="211"/>
        <end position="230"/>
    </location>
</feature>
<evidence type="ECO:0000256" key="10">
    <source>
        <dbReference type="ARBA" id="ARBA00023180"/>
    </source>
</evidence>
<reference evidence="16" key="1">
    <citation type="submission" date="2019-06" db="EMBL/GenBank/DDBJ databases">
        <title>G10K-VGP Goodes thornscrub tortoise genome, primary haplotype.</title>
        <authorList>
            <person name="Murphy B."/>
            <person name="Edwards T."/>
            <person name="Rhie A."/>
            <person name="Koren S."/>
            <person name="Phillippy A."/>
            <person name="Fedrigo O."/>
            <person name="Haase B."/>
            <person name="Mountcastle J."/>
            <person name="Lewin H."/>
            <person name="Damas J."/>
            <person name="Howe K."/>
            <person name="Formenti G."/>
            <person name="Myers G."/>
            <person name="Durbin R."/>
            <person name="Jarvis E.D."/>
        </authorList>
    </citation>
    <scope>NUCLEOTIDE SEQUENCE [LARGE SCALE GENOMIC DNA]</scope>
</reference>
<keyword evidence="6" id="KW-0862">Zinc</keyword>
<evidence type="ECO:0000256" key="3">
    <source>
        <dbReference type="ARBA" id="ARBA00022674"/>
    </source>
</evidence>
<feature type="compositionally biased region" description="Basic residues" evidence="14">
    <location>
        <begin position="302"/>
        <end position="312"/>
    </location>
</feature>
<feature type="compositionally biased region" description="Basic and acidic residues" evidence="14">
    <location>
        <begin position="268"/>
        <end position="280"/>
    </location>
</feature>
<evidence type="ECO:0000256" key="7">
    <source>
        <dbReference type="ARBA" id="ARBA00023008"/>
    </source>
</evidence>
<feature type="chain" id="PRO_5034546524" description="Histidine-rich glycoprotein" evidence="15">
    <location>
        <begin position="21"/>
        <end position="436"/>
    </location>
</feature>
<protein>
    <recommendedName>
        <fullName evidence="12">Histidine-rich glycoprotein</fullName>
    </recommendedName>
    <alternativeName>
        <fullName evidence="13">Histidine-proline-rich glycoprotein</fullName>
    </alternativeName>
</protein>
<dbReference type="GO" id="GO:0008270">
    <property type="term" value="F:zinc ion binding"/>
    <property type="evidence" value="ECO:0007669"/>
    <property type="project" value="TreeGrafter"/>
</dbReference>
<dbReference type="GO" id="GO:0010543">
    <property type="term" value="P:regulation of platelet activation"/>
    <property type="evidence" value="ECO:0007669"/>
    <property type="project" value="TreeGrafter"/>
</dbReference>
<dbReference type="GO" id="GO:0008201">
    <property type="term" value="F:heparin binding"/>
    <property type="evidence" value="ECO:0007669"/>
    <property type="project" value="UniProtKB-KW"/>
</dbReference>
<sequence>MKLLSTALCLTLLLCSDAQSQTPVTSADCDTVETDAGVALDLINKDRRDGYIFTLFRVADAHEQQTVIFYLTLDVLETQCSVLSRRHWEACKLPQHNEMASKSISPYSFIAFSLFVCVCVCDMNIVDDYLHWFGYGKCDRPPFHHHPRSREHHHHIFSGKGHPPVGPSHRHHHHHPGSEHHHNFSEEEHRHGPPHLPSSGPHYPPPPPGTPHHRHHHPGFGPGHPRRYYHRCPPPPENRVLHPEGSEHHHNFSEEHQHGPPHIPSSVSEHHHNFSGEEYQHGPPHLPPPPGPHYPPPPYVCKPHHRHIHLHHQGPSNFSQERGDQGSSSEGHISSKTPHPFHKRQVGSIHHIPVLNQHDVLPAPAANFPDPPPAPRDPFCKYLSEKPAIQPFPQAPSESKSCPGKPKYDLPDLFTHWQPTFPPSCPSTSHLLTALQ</sequence>
<keyword evidence="2" id="KW-0964">Secreted</keyword>
<dbReference type="Proteomes" id="UP000694390">
    <property type="component" value="Chromosome 9"/>
</dbReference>
<dbReference type="SUPFAM" id="SSF54403">
    <property type="entry name" value="Cystatin/monellin"/>
    <property type="match status" value="1"/>
</dbReference>
<name>A0A8C4XZ70_9SAUR</name>
<evidence type="ECO:0000256" key="2">
    <source>
        <dbReference type="ARBA" id="ARBA00022525"/>
    </source>
</evidence>
<evidence type="ECO:0000313" key="16">
    <source>
        <dbReference type="Ensembl" id="ENSGEVP00005007562.1"/>
    </source>
</evidence>
<dbReference type="OrthoDB" id="9941887at2759"/>
<proteinExistence type="predicted"/>
<feature type="compositionally biased region" description="Basic residues" evidence="14">
    <location>
        <begin position="146"/>
        <end position="157"/>
    </location>
</feature>
<evidence type="ECO:0000256" key="9">
    <source>
        <dbReference type="ARBA" id="ARBA00023157"/>
    </source>
</evidence>
<feature type="compositionally biased region" description="Pro residues" evidence="14">
    <location>
        <begin position="284"/>
        <end position="300"/>
    </location>
</feature>
<keyword evidence="4" id="KW-0356">Hemostasis</keyword>
<dbReference type="AlphaFoldDB" id="A0A8C4XZ70"/>
<keyword evidence="11" id="KW-0280">Fibrinolysis</keyword>
<feature type="compositionally biased region" description="Basic and acidic residues" evidence="14">
    <location>
        <begin position="176"/>
        <end position="191"/>
    </location>
</feature>
<evidence type="ECO:0000256" key="1">
    <source>
        <dbReference type="ARBA" id="ARBA00004613"/>
    </source>
</evidence>
<feature type="compositionally biased region" description="Polar residues" evidence="14">
    <location>
        <begin position="314"/>
        <end position="337"/>
    </location>
</feature>
<evidence type="ECO:0000256" key="4">
    <source>
        <dbReference type="ARBA" id="ARBA00022696"/>
    </source>
</evidence>
<reference evidence="16" key="2">
    <citation type="submission" date="2025-08" db="UniProtKB">
        <authorList>
            <consortium name="Ensembl"/>
        </authorList>
    </citation>
    <scope>IDENTIFICATION</scope>
</reference>
<dbReference type="GO" id="GO:0007596">
    <property type="term" value="P:blood coagulation"/>
    <property type="evidence" value="ECO:0007669"/>
    <property type="project" value="UniProtKB-KW"/>
</dbReference>
<evidence type="ECO:0000256" key="6">
    <source>
        <dbReference type="ARBA" id="ARBA00022833"/>
    </source>
</evidence>
<keyword evidence="8" id="KW-0094">Blood coagulation</keyword>
<keyword evidence="17" id="KW-1185">Reference proteome</keyword>
<dbReference type="PANTHER" id="PTHR13814:SF3">
    <property type="entry name" value="HISTIDINE-RICH GLYCOPROTEIN"/>
    <property type="match status" value="1"/>
</dbReference>